<dbReference type="GO" id="GO:0005634">
    <property type="term" value="C:nucleus"/>
    <property type="evidence" value="ECO:0007669"/>
    <property type="project" value="UniProtKB-SubCell"/>
</dbReference>
<reference evidence="14" key="4">
    <citation type="submission" date="2025-08" db="UniProtKB">
        <authorList>
            <consortium name="Ensembl"/>
        </authorList>
    </citation>
    <scope>IDENTIFICATION</scope>
</reference>
<dbReference type="Proteomes" id="UP000314983">
    <property type="component" value="Chromosome 15"/>
</dbReference>
<feature type="compositionally biased region" description="Low complexity" evidence="12">
    <location>
        <begin position="563"/>
        <end position="580"/>
    </location>
</feature>
<dbReference type="InterPro" id="IPR029071">
    <property type="entry name" value="Ubiquitin-like_domsf"/>
</dbReference>
<feature type="region of interest" description="Disordered" evidence="12">
    <location>
        <begin position="81"/>
        <end position="118"/>
    </location>
</feature>
<evidence type="ECO:0000256" key="12">
    <source>
        <dbReference type="SAM" id="MobiDB-lite"/>
    </source>
</evidence>
<keyword evidence="15" id="KW-1185">Reference proteome</keyword>
<keyword evidence="7" id="KW-0053">Apoptosis</keyword>
<dbReference type="GeneTree" id="ENSGT00390000016199"/>
<evidence type="ECO:0000256" key="8">
    <source>
        <dbReference type="ARBA" id="ARBA00022853"/>
    </source>
</evidence>
<dbReference type="Ensembl" id="ENSEEET00000007862.2">
    <property type="protein sequence ID" value="ENSEEEP00000007756.2"/>
    <property type="gene ID" value="ENSEEEG00000004047.2"/>
</dbReference>
<dbReference type="Pfam" id="PF20960">
    <property type="entry name" value="Bag6_BAGS"/>
    <property type="match status" value="1"/>
</dbReference>
<evidence type="ECO:0000313" key="15">
    <source>
        <dbReference type="Proteomes" id="UP000314983"/>
    </source>
</evidence>
<keyword evidence="6" id="KW-0964">Secreted</keyword>
<evidence type="ECO:0000256" key="2">
    <source>
        <dbReference type="ARBA" id="ARBA00004514"/>
    </source>
</evidence>
<dbReference type="GO" id="GO:0005576">
    <property type="term" value="C:extracellular region"/>
    <property type="evidence" value="ECO:0007669"/>
    <property type="project" value="UniProtKB-SubCell"/>
</dbReference>
<keyword evidence="8" id="KW-0156">Chromatin regulator</keyword>
<keyword evidence="5" id="KW-0963">Cytoplasm</keyword>
<feature type="region of interest" description="Disordered" evidence="12">
    <location>
        <begin position="556"/>
        <end position="596"/>
    </location>
</feature>
<protein>
    <recommendedName>
        <fullName evidence="11">BCL2-associated athanogene 6</fullName>
    </recommendedName>
</protein>
<name>A0A4W4E947_ELEEL</name>
<keyword evidence="4" id="KW-0813">Transport</keyword>
<feature type="region of interest" description="Disordered" evidence="12">
    <location>
        <begin position="1098"/>
        <end position="1127"/>
    </location>
</feature>
<dbReference type="GO" id="GO:0006325">
    <property type="term" value="P:chromatin organization"/>
    <property type="evidence" value="ECO:0007669"/>
    <property type="project" value="UniProtKB-KW"/>
</dbReference>
<keyword evidence="9" id="KW-0143">Chaperone</keyword>
<evidence type="ECO:0000256" key="3">
    <source>
        <dbReference type="ARBA" id="ARBA00004550"/>
    </source>
</evidence>
<evidence type="ECO:0000256" key="10">
    <source>
        <dbReference type="ARBA" id="ARBA00023242"/>
    </source>
</evidence>
<dbReference type="PROSITE" id="PS50053">
    <property type="entry name" value="UBIQUITIN_2"/>
    <property type="match status" value="1"/>
</dbReference>
<reference evidence="15" key="2">
    <citation type="journal article" date="2017" name="Sci. Adv.">
        <title>A tail of two voltages: Proteomic comparison of the three electric organs of the electric eel.</title>
        <authorList>
            <person name="Traeger L.L."/>
            <person name="Sabat G."/>
            <person name="Barrett-Wilt G.A."/>
            <person name="Wells G.B."/>
            <person name="Sussman M.R."/>
        </authorList>
    </citation>
    <scope>NUCLEOTIDE SEQUENCE [LARGE SCALE GENOMIC DNA]</scope>
</reference>
<feature type="region of interest" description="Disordered" evidence="12">
    <location>
        <begin position="178"/>
        <end position="241"/>
    </location>
</feature>
<dbReference type="Pfam" id="PF12057">
    <property type="entry name" value="BAG6"/>
    <property type="match status" value="1"/>
</dbReference>
<dbReference type="Pfam" id="PF00240">
    <property type="entry name" value="ubiquitin"/>
    <property type="match status" value="1"/>
</dbReference>
<evidence type="ECO:0000256" key="4">
    <source>
        <dbReference type="ARBA" id="ARBA00022448"/>
    </source>
</evidence>
<dbReference type="GO" id="GO:0006915">
    <property type="term" value="P:apoptotic process"/>
    <property type="evidence" value="ECO:0007669"/>
    <property type="project" value="UniProtKB-KW"/>
</dbReference>
<feature type="region of interest" description="Disordered" evidence="12">
    <location>
        <begin position="643"/>
        <end position="671"/>
    </location>
</feature>
<dbReference type="InterPro" id="IPR021925">
    <property type="entry name" value="BAG6"/>
</dbReference>
<reference evidence="14" key="5">
    <citation type="submission" date="2025-09" db="UniProtKB">
        <authorList>
            <consortium name="Ensembl"/>
        </authorList>
    </citation>
    <scope>IDENTIFICATION</scope>
</reference>
<keyword evidence="10" id="KW-0539">Nucleus</keyword>
<feature type="compositionally biased region" description="Low complexity" evidence="12">
    <location>
        <begin position="104"/>
        <end position="113"/>
    </location>
</feature>
<dbReference type="SUPFAM" id="SSF54236">
    <property type="entry name" value="Ubiquitin-like"/>
    <property type="match status" value="1"/>
</dbReference>
<evidence type="ECO:0000256" key="5">
    <source>
        <dbReference type="ARBA" id="ARBA00022490"/>
    </source>
</evidence>
<reference evidence="15" key="1">
    <citation type="journal article" date="2014" name="Science">
        <title>Nonhuman genetics. Genomic basis for the convergent evolution of electric organs.</title>
        <authorList>
            <person name="Gallant J.R."/>
            <person name="Traeger L.L."/>
            <person name="Volkening J.D."/>
            <person name="Moffett H."/>
            <person name="Chen P.H."/>
            <person name="Novina C.D."/>
            <person name="Phillips G.N.Jr."/>
            <person name="Anand R."/>
            <person name="Wells G.B."/>
            <person name="Pinch M."/>
            <person name="Guth R."/>
            <person name="Unguez G.A."/>
            <person name="Albert J.S."/>
            <person name="Zakon H.H."/>
            <person name="Samanta M.P."/>
            <person name="Sussman M.R."/>
        </authorList>
    </citation>
    <scope>NUCLEOTIDE SEQUENCE [LARGE SCALE GENOMIC DNA]</scope>
</reference>
<dbReference type="Gene3D" id="3.10.20.90">
    <property type="entry name" value="Phosphatidylinositol 3-kinase Catalytic Subunit, Chain A, domain 1"/>
    <property type="match status" value="1"/>
</dbReference>
<evidence type="ECO:0000256" key="7">
    <source>
        <dbReference type="ARBA" id="ARBA00022703"/>
    </source>
</evidence>
<dbReference type="FunFam" id="3.10.20.90:FF:000041">
    <property type="entry name" value="large proline-rich protein BAG6 isoform X1"/>
    <property type="match status" value="1"/>
</dbReference>
<comment type="subcellular location">
    <subcellularLocation>
        <location evidence="2">Cytoplasm</location>
        <location evidence="2">Cytosol</location>
    </subcellularLocation>
    <subcellularLocation>
        <location evidence="1">Nucleus</location>
    </subcellularLocation>
    <subcellularLocation>
        <location evidence="3">Secreted</location>
        <location evidence="3">Extracellular exosome</location>
    </subcellularLocation>
</comment>
<dbReference type="PANTHER" id="PTHR15204:SF0">
    <property type="entry name" value="LARGE PROLINE-RICH PROTEIN BAG6"/>
    <property type="match status" value="1"/>
</dbReference>
<feature type="compositionally biased region" description="Pro residues" evidence="12">
    <location>
        <begin position="192"/>
        <end position="219"/>
    </location>
</feature>
<organism evidence="14 15">
    <name type="scientific">Electrophorus electricus</name>
    <name type="common">Electric eel</name>
    <name type="synonym">Gymnotus electricus</name>
    <dbReference type="NCBI Taxonomy" id="8005"/>
    <lineage>
        <taxon>Eukaryota</taxon>
        <taxon>Metazoa</taxon>
        <taxon>Chordata</taxon>
        <taxon>Craniata</taxon>
        <taxon>Vertebrata</taxon>
        <taxon>Euteleostomi</taxon>
        <taxon>Actinopterygii</taxon>
        <taxon>Neopterygii</taxon>
        <taxon>Teleostei</taxon>
        <taxon>Ostariophysi</taxon>
        <taxon>Gymnotiformes</taxon>
        <taxon>Gymnotoidei</taxon>
        <taxon>Gymnotidae</taxon>
        <taxon>Electrophorus</taxon>
    </lineage>
</organism>
<dbReference type="GO" id="GO:0036503">
    <property type="term" value="P:ERAD pathway"/>
    <property type="evidence" value="ECO:0007669"/>
    <property type="project" value="TreeGrafter"/>
</dbReference>
<feature type="compositionally biased region" description="Low complexity" evidence="12">
    <location>
        <begin position="379"/>
        <end position="394"/>
    </location>
</feature>
<dbReference type="GO" id="GO:0071818">
    <property type="term" value="C:BAT3 complex"/>
    <property type="evidence" value="ECO:0007669"/>
    <property type="project" value="TreeGrafter"/>
</dbReference>
<feature type="compositionally biased region" description="Gly residues" evidence="12">
    <location>
        <begin position="988"/>
        <end position="997"/>
    </location>
</feature>
<reference evidence="14" key="3">
    <citation type="submission" date="2020-05" db="EMBL/GenBank/DDBJ databases">
        <title>Electrophorus electricus (electric eel) genome, fEleEle1, primary haplotype.</title>
        <authorList>
            <person name="Myers G."/>
            <person name="Meyer A."/>
            <person name="Fedrigo O."/>
            <person name="Formenti G."/>
            <person name="Rhie A."/>
            <person name="Tracey A."/>
            <person name="Sims Y."/>
            <person name="Jarvis E.D."/>
        </authorList>
    </citation>
    <scope>NUCLEOTIDE SEQUENCE [LARGE SCALE GENOMIC DNA]</scope>
</reference>
<sequence length="1127" mass="119899">MEEQENNPIEVTVKTLDSQSRTYTVSAQMTVKEFKEHISPSVGIPVEKQRLIYQGRVLQDEKTLTEYNVNGKVIHLVERAPPQTTQPGSGPGGAAGTSGGAQAGGSSSASSQGMPHAAAHDRNANSYVMLGTLNLPASGSVNTHLDLDQSLQSEPRLRLVLAENLLRDASALIQRLEGQPMDASSPPEDSALPPPSSTSPPPSVQPMDTSPPQPSPPPSSSSSTQTEGGPPPPPPSGPRYVRVLAYRHPSPAEMLATLAELRRVEDRLQPFMQRAHAILQSATTADYNNNTQEREEDQRVLNQVAEVLRLLGNALVALSDLRCNLLSAPPRHLHVIRPMSHYTSSVLTPGGVHHMPIQVNLGTTVTMSANGRPAAESHPQSGGQSEQPGQGQTPTPQPGMANQQVGQPGPRVIRISHQTTEPLVMMQFNIDGGSFVHARTVPNVQIPGLPPEFMQAIVNQITQQAIGMAAAASAGQQGVQAPNPGPGPAGTGPAAPPMPPHQARVVFTLPPFTHRMATPPFATRGSGVNMRATVPPTVGQQPGQVRVRTSALLPAHASGPTQSAGATDATTTSASSAPEPGATPTPPQGFPLGGSLDQLLGSFLGAGVGAAGQTQGAAPSITVTMPGIPAFIQGVNDFIQVSQQTHAEPSPDQPPAPNPAPPAAEQRPDGGATAAEQVLNTELFTGIVQGVLSTMMGSLGAPQDSTESIAQFIQRLSQTSNIFTPSSGEDMGFFGDLLTLVCQEFSMVDMVLLLHGQAQPLSRIRPLLEQFFVGHYLQGREPSEANIAAATEELIGELEEYITESFATVTVRDGVDITQTNRSFLRQQLAAIATHILHCSDHTFGPRLLQLCNRALFECLALNLYCLRGDQNILTAVINNRIRTMSAEVNPSVVNWLTGMMSMRLQVILEHIPVTEEQVLHYVVHTRVRAALAITLGSKPLIRRRPLRVSKGRRASIDETLSPTPATTAEEAMVTSQQAEATRASAGETGGAVGGEEPGGDGEVWTAAVPPEWVPIIRQDLLTQRKMKAQPPLSDAYLQGMPAKRRKMVQSDGPRLALSEAVSQAARSAGVMPVTSASALQADLESAELQEAYSQQMTNDIKRRVKDDPDFSSRRFPNTHRVFPPDS</sequence>
<dbReference type="AlphaFoldDB" id="A0A4W4E947"/>
<evidence type="ECO:0000313" key="14">
    <source>
        <dbReference type="Ensembl" id="ENSEEEP00000007756.2"/>
    </source>
</evidence>
<dbReference type="PANTHER" id="PTHR15204">
    <property type="entry name" value="LARGE PROLINE-RICH PROTEIN BAG6"/>
    <property type="match status" value="1"/>
</dbReference>
<dbReference type="InterPro" id="IPR000626">
    <property type="entry name" value="Ubiquitin-like_dom"/>
</dbReference>
<feature type="compositionally biased region" description="Pro residues" evidence="12">
    <location>
        <begin position="651"/>
        <end position="662"/>
    </location>
</feature>
<evidence type="ECO:0000256" key="1">
    <source>
        <dbReference type="ARBA" id="ARBA00004123"/>
    </source>
</evidence>
<feature type="compositionally biased region" description="Basic and acidic residues" evidence="12">
    <location>
        <begin position="1100"/>
        <end position="1113"/>
    </location>
</feature>
<accession>A0A4W4E947</accession>
<evidence type="ECO:0000256" key="6">
    <source>
        <dbReference type="ARBA" id="ARBA00022525"/>
    </source>
</evidence>
<dbReference type="GO" id="GO:0031593">
    <property type="term" value="F:polyubiquitin modification-dependent protein binding"/>
    <property type="evidence" value="ECO:0007669"/>
    <property type="project" value="TreeGrafter"/>
</dbReference>
<evidence type="ECO:0000256" key="11">
    <source>
        <dbReference type="ARBA" id="ARBA00030033"/>
    </source>
</evidence>
<feature type="region of interest" description="Disordered" evidence="12">
    <location>
        <begin position="519"/>
        <end position="544"/>
    </location>
</feature>
<dbReference type="CDD" id="cd01809">
    <property type="entry name" value="Ubl_BAG6"/>
    <property type="match status" value="1"/>
</dbReference>
<dbReference type="SMART" id="SM00213">
    <property type="entry name" value="UBQ"/>
    <property type="match status" value="1"/>
</dbReference>
<feature type="region of interest" description="Disordered" evidence="12">
    <location>
        <begin position="953"/>
        <end position="1000"/>
    </location>
</feature>
<proteinExistence type="predicted"/>
<feature type="compositionally biased region" description="Gly residues" evidence="12">
    <location>
        <begin position="89"/>
        <end position="103"/>
    </location>
</feature>
<dbReference type="GO" id="GO:0051787">
    <property type="term" value="F:misfolded protein binding"/>
    <property type="evidence" value="ECO:0007669"/>
    <property type="project" value="TreeGrafter"/>
</dbReference>
<feature type="region of interest" description="Disordered" evidence="12">
    <location>
        <begin position="476"/>
        <end position="500"/>
    </location>
</feature>
<dbReference type="InterPro" id="IPR048926">
    <property type="entry name" value="Bag6_BAGS"/>
</dbReference>
<feature type="domain" description="Ubiquitin-like" evidence="13">
    <location>
        <begin position="9"/>
        <end position="70"/>
    </location>
</feature>
<evidence type="ECO:0000256" key="9">
    <source>
        <dbReference type="ARBA" id="ARBA00023186"/>
    </source>
</evidence>
<gene>
    <name evidence="14" type="primary">BAG6</name>
</gene>
<evidence type="ECO:0000259" key="13">
    <source>
        <dbReference type="PROSITE" id="PS50053"/>
    </source>
</evidence>
<feature type="region of interest" description="Disordered" evidence="12">
    <location>
        <begin position="369"/>
        <end position="407"/>
    </location>
</feature>